<dbReference type="InterPro" id="IPR029062">
    <property type="entry name" value="Class_I_gatase-like"/>
</dbReference>
<accession>A0AAU7E619</accession>
<dbReference type="EMBL" id="CP155620">
    <property type="protein sequence ID" value="XBJ28651.1"/>
    <property type="molecule type" value="Genomic_DNA"/>
</dbReference>
<dbReference type="Gene3D" id="3.40.50.880">
    <property type="match status" value="1"/>
</dbReference>
<evidence type="ECO:0000256" key="4">
    <source>
        <dbReference type="ARBA" id="ARBA00022825"/>
    </source>
</evidence>
<evidence type="ECO:0000313" key="5">
    <source>
        <dbReference type="EMBL" id="XBJ28651.1"/>
    </source>
</evidence>
<keyword evidence="3 5" id="KW-0378">Hydrolase</keyword>
<dbReference type="SUPFAM" id="SSF52317">
    <property type="entry name" value="Class I glutamine amidotransferase-like"/>
    <property type="match status" value="1"/>
</dbReference>
<dbReference type="RefSeq" id="WP_348518223.1">
    <property type="nucleotide sequence ID" value="NZ_CP155620.1"/>
</dbReference>
<sequence>MKRRELLKIGALGLGALALQGFSIEAQRNVIDRSKVNALLLSSLSYNGMAYFEHAKAWLIDFVQKNQLQGKKITFIPYGVLSENFSAYEKFIQQQLAFLNVEIKSLHHENPIQSIKNADAIAIGEGNLFVLMRDLYDSDIIRLIREKVFSGTPYIGWGTGAAAASDTIKTATDMPIVEIKTFNCLKMLPCQITPHFYSKTMESNSGQKKLEDYLNQKFSYNITSYVSNSNTQNNEQIGTLDYEEKIGEFLALNQDGKVYALKDSAGLLIEGLNAKALSAEDAGVFKFEHKKETQALENEQDFVY</sequence>
<keyword evidence="2" id="KW-0645">Protease</keyword>
<dbReference type="EC" id="3.4.13.21" evidence="5"/>
<reference evidence="5" key="1">
    <citation type="submission" date="2024-05" db="EMBL/GenBank/DDBJ databases">
        <title>Campylobacter coli isolated from environmental waters in Slovenia.</title>
        <authorList>
            <person name="Zautner A.E."/>
            <person name="Bunk B."/>
            <person name="Riedel T."/>
            <person name="Sproeer C."/>
        </authorList>
    </citation>
    <scope>NUCLEOTIDE SEQUENCE</scope>
    <source>
        <strain evidence="5">CCS1377</strain>
    </source>
</reference>
<comment type="similarity">
    <text evidence="1">Belongs to the peptidase S51 family.</text>
</comment>
<name>A0AAU7E619_9BACT</name>
<dbReference type="Pfam" id="PF03575">
    <property type="entry name" value="Peptidase_S51"/>
    <property type="match status" value="1"/>
</dbReference>
<evidence type="ECO:0000256" key="1">
    <source>
        <dbReference type="ARBA" id="ARBA00006534"/>
    </source>
</evidence>
<dbReference type="AlphaFoldDB" id="A0AAU7E619"/>
<dbReference type="GO" id="GO:0008236">
    <property type="term" value="F:serine-type peptidase activity"/>
    <property type="evidence" value="ECO:0007669"/>
    <property type="project" value="UniProtKB-KW"/>
</dbReference>
<dbReference type="InterPro" id="IPR005320">
    <property type="entry name" value="Peptidase_S51"/>
</dbReference>
<proteinExistence type="inferred from homology"/>
<dbReference type="GO" id="GO:0006508">
    <property type="term" value="P:proteolysis"/>
    <property type="evidence" value="ECO:0007669"/>
    <property type="project" value="UniProtKB-KW"/>
</dbReference>
<dbReference type="GO" id="GO:0016805">
    <property type="term" value="F:dipeptidase activity"/>
    <property type="evidence" value="ECO:0007669"/>
    <property type="project" value="UniProtKB-KW"/>
</dbReference>
<keyword evidence="5" id="KW-0224">Dipeptidase</keyword>
<dbReference type="PANTHER" id="PTHR20842">
    <property type="entry name" value="PROTEASE S51 ALPHA-ASPARTYL DIPEPTIDASE"/>
    <property type="match status" value="1"/>
</dbReference>
<keyword evidence="4" id="KW-0720">Serine protease</keyword>
<protein>
    <submittedName>
        <fullName evidence="5">Dipeptidase PepE</fullName>
        <ecNumber evidence="5">3.4.13.21</ecNumber>
    </submittedName>
</protein>
<dbReference type="NCBIfam" id="NF003642">
    <property type="entry name" value="PRK05282.1"/>
    <property type="match status" value="1"/>
</dbReference>
<organism evidence="5">
    <name type="scientific">Campylobacter sp. CCS1377</name>
    <dbReference type="NCBI Taxonomy" id="3158229"/>
    <lineage>
        <taxon>Bacteria</taxon>
        <taxon>Pseudomonadati</taxon>
        <taxon>Campylobacterota</taxon>
        <taxon>Epsilonproteobacteria</taxon>
        <taxon>Campylobacterales</taxon>
        <taxon>Campylobacteraceae</taxon>
        <taxon>Campylobacter</taxon>
    </lineage>
</organism>
<dbReference type="PANTHER" id="PTHR20842:SF0">
    <property type="entry name" value="ALPHA-ASPARTYL DIPEPTIDASE"/>
    <property type="match status" value="1"/>
</dbReference>
<evidence type="ECO:0000256" key="2">
    <source>
        <dbReference type="ARBA" id="ARBA00022670"/>
    </source>
</evidence>
<gene>
    <name evidence="5" type="primary">pepE</name>
    <name evidence="5" type="ORF">AAH949_05975</name>
</gene>
<evidence type="ECO:0000256" key="3">
    <source>
        <dbReference type="ARBA" id="ARBA00022801"/>
    </source>
</evidence>